<sequence>MEDYLQYIKTLRSQMNDMEDQVTKISVEEQTQLTTIQTFGSDLNSVRSETKQLKDDVERITMAKGQVCSQILEKQRKLASLESDASTLAQTLELIQQERIALSAKLTEMSAYYMKVAELMNGKLQEQQDWINSHKATKELEKHGMEMDANDEQTAETGGLLFAGNSSLDIKNLENDPRKDLMAKLDSAKAKFEEISKIKSKLVMENTEMKQVLEKVKCRENDFKPELRTMEIENLEKEYNALLSDKARETDYFQSLQSQFEKLKGISHVVKCACGEEYQVGLDLCARQNETHA</sequence>
<name>A0ABM3ISJ1_ZIZJJ</name>
<organism evidence="2 3">
    <name type="scientific">Ziziphus jujuba</name>
    <name type="common">Chinese jujube</name>
    <name type="synonym">Ziziphus sativa</name>
    <dbReference type="NCBI Taxonomy" id="326968"/>
    <lineage>
        <taxon>Eukaryota</taxon>
        <taxon>Viridiplantae</taxon>
        <taxon>Streptophyta</taxon>
        <taxon>Embryophyta</taxon>
        <taxon>Tracheophyta</taxon>
        <taxon>Spermatophyta</taxon>
        <taxon>Magnoliopsida</taxon>
        <taxon>eudicotyledons</taxon>
        <taxon>Gunneridae</taxon>
        <taxon>Pentapetalae</taxon>
        <taxon>rosids</taxon>
        <taxon>fabids</taxon>
        <taxon>Rosales</taxon>
        <taxon>Rhamnaceae</taxon>
        <taxon>Paliureae</taxon>
        <taxon>Ziziphus</taxon>
    </lineage>
</organism>
<gene>
    <name evidence="3" type="primary">LOC107410853</name>
</gene>
<evidence type="ECO:0000313" key="2">
    <source>
        <dbReference type="Proteomes" id="UP001652623"/>
    </source>
</evidence>
<keyword evidence="1" id="KW-0175">Coiled coil</keyword>
<evidence type="ECO:0000313" key="3">
    <source>
        <dbReference type="RefSeq" id="XP_048334665.1"/>
    </source>
</evidence>
<protein>
    <submittedName>
        <fullName evidence="3">Uncharacterized protein LOC107410853 isoform X1</fullName>
    </submittedName>
</protein>
<evidence type="ECO:0000256" key="1">
    <source>
        <dbReference type="SAM" id="Coils"/>
    </source>
</evidence>
<keyword evidence="2" id="KW-1185">Reference proteome</keyword>
<dbReference type="RefSeq" id="XP_048334665.1">
    <property type="nucleotide sequence ID" value="XM_048478708.2"/>
</dbReference>
<proteinExistence type="predicted"/>
<feature type="coiled-coil region" evidence="1">
    <location>
        <begin position="1"/>
        <end position="28"/>
    </location>
</feature>
<dbReference type="GeneID" id="107410853"/>
<reference evidence="3" key="1">
    <citation type="submission" date="2025-08" db="UniProtKB">
        <authorList>
            <consortium name="RefSeq"/>
        </authorList>
    </citation>
    <scope>IDENTIFICATION</scope>
    <source>
        <tissue evidence="3">Seedling</tissue>
    </source>
</reference>
<dbReference type="PANTHER" id="PTHR38353:SF2">
    <property type="entry name" value="TROPOMYOSIN"/>
    <property type="match status" value="1"/>
</dbReference>
<dbReference type="Proteomes" id="UP001652623">
    <property type="component" value="Chromosome 7"/>
</dbReference>
<accession>A0ABM3ISJ1</accession>
<dbReference type="PANTHER" id="PTHR38353">
    <property type="entry name" value="TROPOMYOSIN"/>
    <property type="match status" value="1"/>
</dbReference>